<dbReference type="AlphaFoldDB" id="A0AAE0KQ49"/>
<dbReference type="Proteomes" id="UP001190700">
    <property type="component" value="Unassembled WGS sequence"/>
</dbReference>
<sequence length="233" mass="27382">DWAFWIFAENLKGIRPQYIRQDLFRYRIRANSMHQSLLSNQEYSLASVRILHPTLYPVELLLAAHDKLLNANELVRTKVDEKLAKHPSHATPHLMRGLLSEAQGSHLADGHEHGYYWEDALSYYRQAAALCPHHDWQPRWRIGLLLQRMERFQESNRTFADLFRHFSGLDEAYKTLNQELLSLIVQVRRVLDSILCVTFMIKREATFADSVLSSQLIWLRLICQRCRWSNGLV</sequence>
<dbReference type="EMBL" id="LGRX02021498">
    <property type="protein sequence ID" value="KAK3256607.1"/>
    <property type="molecule type" value="Genomic_DNA"/>
</dbReference>
<reference evidence="1 2" key="1">
    <citation type="journal article" date="2015" name="Genome Biol. Evol.">
        <title>Comparative Genomics of a Bacterivorous Green Alga Reveals Evolutionary Causalities and Consequences of Phago-Mixotrophic Mode of Nutrition.</title>
        <authorList>
            <person name="Burns J.A."/>
            <person name="Paasch A."/>
            <person name="Narechania A."/>
            <person name="Kim E."/>
        </authorList>
    </citation>
    <scope>NUCLEOTIDE SEQUENCE [LARGE SCALE GENOMIC DNA]</scope>
    <source>
        <strain evidence="1 2">PLY_AMNH</strain>
    </source>
</reference>
<keyword evidence="2" id="KW-1185">Reference proteome</keyword>
<dbReference type="SUPFAM" id="SSF48452">
    <property type="entry name" value="TPR-like"/>
    <property type="match status" value="1"/>
</dbReference>
<dbReference type="Gene3D" id="1.25.40.10">
    <property type="entry name" value="Tetratricopeptide repeat domain"/>
    <property type="match status" value="1"/>
</dbReference>
<evidence type="ECO:0000313" key="1">
    <source>
        <dbReference type="EMBL" id="KAK3256607.1"/>
    </source>
</evidence>
<gene>
    <name evidence="1" type="ORF">CYMTET_34260</name>
</gene>
<dbReference type="InterPro" id="IPR011990">
    <property type="entry name" value="TPR-like_helical_dom_sf"/>
</dbReference>
<evidence type="ECO:0000313" key="2">
    <source>
        <dbReference type="Proteomes" id="UP001190700"/>
    </source>
</evidence>
<organism evidence="1 2">
    <name type="scientific">Cymbomonas tetramitiformis</name>
    <dbReference type="NCBI Taxonomy" id="36881"/>
    <lineage>
        <taxon>Eukaryota</taxon>
        <taxon>Viridiplantae</taxon>
        <taxon>Chlorophyta</taxon>
        <taxon>Pyramimonadophyceae</taxon>
        <taxon>Pyramimonadales</taxon>
        <taxon>Pyramimonadaceae</taxon>
        <taxon>Cymbomonas</taxon>
    </lineage>
</organism>
<comment type="caution">
    <text evidence="1">The sequence shown here is derived from an EMBL/GenBank/DDBJ whole genome shotgun (WGS) entry which is preliminary data.</text>
</comment>
<accession>A0AAE0KQ49</accession>
<feature type="non-terminal residue" evidence="1">
    <location>
        <position position="1"/>
    </location>
</feature>
<name>A0AAE0KQ49_9CHLO</name>
<proteinExistence type="predicted"/>
<protein>
    <submittedName>
        <fullName evidence="1">Uncharacterized protein</fullName>
    </submittedName>
</protein>